<feature type="region of interest" description="Disordered" evidence="1">
    <location>
        <begin position="15"/>
        <end position="69"/>
    </location>
</feature>
<dbReference type="Proteomes" id="UP000269945">
    <property type="component" value="Unassembled WGS sequence"/>
</dbReference>
<sequence>FQALRDPIARVLTGIDQTQKENLRNFHKGPEAPGPAAQEAPCLGPPAEQAHGEPADQAAAAEGAAVHGQ</sequence>
<dbReference type="EMBL" id="CYRY02022367">
    <property type="protein sequence ID" value="VCW97591.1"/>
    <property type="molecule type" value="Genomic_DNA"/>
</dbReference>
<feature type="non-terminal residue" evidence="2">
    <location>
        <position position="1"/>
    </location>
</feature>
<protein>
    <submittedName>
        <fullName evidence="2">Uncharacterized protein</fullName>
    </submittedName>
</protein>
<dbReference type="AlphaFoldDB" id="A0A9X9LVU1"/>
<dbReference type="GO" id="GO:0003735">
    <property type="term" value="F:structural constituent of ribosome"/>
    <property type="evidence" value="ECO:0007669"/>
    <property type="project" value="InterPro"/>
</dbReference>
<dbReference type="GO" id="GO:0006412">
    <property type="term" value="P:translation"/>
    <property type="evidence" value="ECO:0007669"/>
    <property type="project" value="InterPro"/>
</dbReference>
<keyword evidence="3" id="KW-1185">Reference proteome</keyword>
<feature type="non-terminal residue" evidence="2">
    <location>
        <position position="69"/>
    </location>
</feature>
<dbReference type="Gene3D" id="1.10.287.310">
    <property type="match status" value="1"/>
</dbReference>
<feature type="compositionally biased region" description="Basic and acidic residues" evidence="1">
    <location>
        <begin position="18"/>
        <end position="30"/>
    </location>
</feature>
<comment type="caution">
    <text evidence="2">The sequence shown here is derived from an EMBL/GenBank/DDBJ whole genome shotgun (WGS) entry which is preliminary data.</text>
</comment>
<gene>
    <name evidence="2" type="ORF">BN2614_LOCUS2</name>
</gene>
<reference evidence="2 3" key="1">
    <citation type="submission" date="2018-10" db="EMBL/GenBank/DDBJ databases">
        <authorList>
            <person name="Ekblom R."/>
            <person name="Jareborg N."/>
        </authorList>
    </citation>
    <scope>NUCLEOTIDE SEQUENCE [LARGE SCALE GENOMIC DNA]</scope>
    <source>
        <tissue evidence="2">Muscle</tissue>
    </source>
</reference>
<evidence type="ECO:0000313" key="3">
    <source>
        <dbReference type="Proteomes" id="UP000269945"/>
    </source>
</evidence>
<feature type="compositionally biased region" description="Low complexity" evidence="1">
    <location>
        <begin position="55"/>
        <end position="69"/>
    </location>
</feature>
<accession>A0A9X9LVU1</accession>
<evidence type="ECO:0000313" key="2">
    <source>
        <dbReference type="EMBL" id="VCW97591.1"/>
    </source>
</evidence>
<evidence type="ECO:0000256" key="1">
    <source>
        <dbReference type="SAM" id="MobiDB-lite"/>
    </source>
</evidence>
<name>A0A9X9LVU1_GULGU</name>
<organism evidence="2 3">
    <name type="scientific">Gulo gulo</name>
    <name type="common">Wolverine</name>
    <name type="synonym">Gluton</name>
    <dbReference type="NCBI Taxonomy" id="48420"/>
    <lineage>
        <taxon>Eukaryota</taxon>
        <taxon>Metazoa</taxon>
        <taxon>Chordata</taxon>
        <taxon>Craniata</taxon>
        <taxon>Vertebrata</taxon>
        <taxon>Euteleostomi</taxon>
        <taxon>Mammalia</taxon>
        <taxon>Eutheria</taxon>
        <taxon>Laurasiatheria</taxon>
        <taxon>Carnivora</taxon>
        <taxon>Caniformia</taxon>
        <taxon>Musteloidea</taxon>
        <taxon>Mustelidae</taxon>
        <taxon>Guloninae</taxon>
        <taxon>Gulo</taxon>
    </lineage>
</organism>
<proteinExistence type="predicted"/>
<dbReference type="GO" id="GO:0005840">
    <property type="term" value="C:ribosome"/>
    <property type="evidence" value="ECO:0007669"/>
    <property type="project" value="InterPro"/>
</dbReference>
<dbReference type="InterPro" id="IPR036049">
    <property type="entry name" value="Ribosomal_uL29_sf"/>
</dbReference>